<evidence type="ECO:0000259" key="2">
    <source>
        <dbReference type="Pfam" id="PF13391"/>
    </source>
</evidence>
<evidence type="ECO:0000256" key="1">
    <source>
        <dbReference type="SAM" id="MobiDB-lite"/>
    </source>
</evidence>
<evidence type="ECO:0000313" key="3">
    <source>
        <dbReference type="EMBL" id="KAB8271514.1"/>
    </source>
</evidence>
<name>A0A5N6J006_9EURO</name>
<feature type="compositionally biased region" description="Polar residues" evidence="1">
    <location>
        <begin position="24"/>
        <end position="40"/>
    </location>
</feature>
<feature type="region of interest" description="Disordered" evidence="1">
    <location>
        <begin position="251"/>
        <end position="299"/>
    </location>
</feature>
<reference evidence="3 4" key="1">
    <citation type="submission" date="2019-04" db="EMBL/GenBank/DDBJ databases">
        <title>Fungal friends and foes A comparative genomics study of 23 Aspergillus species from section Flavi.</title>
        <authorList>
            <consortium name="DOE Joint Genome Institute"/>
            <person name="Kjaerbolling I."/>
            <person name="Vesth T.C."/>
            <person name="Frisvad J.C."/>
            <person name="Nybo J.L."/>
            <person name="Theobald S."/>
            <person name="Kildgaard S."/>
            <person name="Petersen T.I."/>
            <person name="Kuo A."/>
            <person name="Sato A."/>
            <person name="Lyhne E.K."/>
            <person name="Kogle M.E."/>
            <person name="Wiebenga A."/>
            <person name="Kun R.S."/>
            <person name="Lubbers R.J."/>
            <person name="Makela M.R."/>
            <person name="Barry K."/>
            <person name="Chovatia M."/>
            <person name="Clum A."/>
            <person name="Daum C."/>
            <person name="Haridas S."/>
            <person name="He G."/>
            <person name="LaButti K."/>
            <person name="Lipzen A."/>
            <person name="Mondo S."/>
            <person name="Pangilinan J."/>
            <person name="Riley R."/>
            <person name="Salamov A."/>
            <person name="Simmons B.A."/>
            <person name="Magnuson J.K."/>
            <person name="Henrissat B."/>
            <person name="Mortensen U.H."/>
            <person name="Larsen T.O."/>
            <person name="De vries R.P."/>
            <person name="Grigoriev I.V."/>
            <person name="Machida M."/>
            <person name="Baker S.E."/>
            <person name="Andersen M.R."/>
        </authorList>
    </citation>
    <scope>NUCLEOTIDE SEQUENCE [LARGE SCALE GENOMIC DNA]</scope>
    <source>
        <strain evidence="3 4">CBS 117635</strain>
    </source>
</reference>
<proteinExistence type="predicted"/>
<gene>
    <name evidence="3" type="ORF">BDV30DRAFT_240488</name>
</gene>
<feature type="region of interest" description="Disordered" evidence="1">
    <location>
        <begin position="1"/>
        <end position="40"/>
    </location>
</feature>
<feature type="domain" description="HNH nuclease" evidence="2">
    <location>
        <begin position="60"/>
        <end position="112"/>
    </location>
</feature>
<feature type="compositionally biased region" description="Gly residues" evidence="1">
    <location>
        <begin position="264"/>
        <end position="274"/>
    </location>
</feature>
<protein>
    <recommendedName>
        <fullName evidence="2">HNH nuclease domain-containing protein</fullName>
    </recommendedName>
</protein>
<dbReference type="EMBL" id="ML732816">
    <property type="protein sequence ID" value="KAB8271514.1"/>
    <property type="molecule type" value="Genomic_DNA"/>
</dbReference>
<dbReference type="Proteomes" id="UP000326289">
    <property type="component" value="Unassembled WGS sequence"/>
</dbReference>
<dbReference type="AlphaFoldDB" id="A0A5N6J006"/>
<accession>A0A5N6J006</accession>
<sequence length="324" mass="35320">MAPNDSKLMPPPQGSPQKKRKMSAISSGNPSSKLTESSSGLFSETARSEIKRFAQWRCFACECSVPPDAAHVIEKHDSAVPRFIERKLLDFSINGIENGVSLCPNCHRMYGKVSTPGFTFFPLDIEFFIRKELEYREQIQSSGSVPTSRVPSSEDYRNFQVLSGRIPSGSAAGLYQRFFLQGYLPPRIAMSADRLLHEPVPWHGAPFGTFRRAFQVLGSPQVVVFPKTIKQQLETLRDLYYGEISTKEVVAPTRGPNTAPESGSGLGPGAGSGAGHPHAHTVSGDRQSSGREGSEWILGPQFTSAGAMQRYGPVIQSASSLKTA</sequence>
<organism evidence="3 4">
    <name type="scientific">Aspergillus minisclerotigenes</name>
    <dbReference type="NCBI Taxonomy" id="656917"/>
    <lineage>
        <taxon>Eukaryota</taxon>
        <taxon>Fungi</taxon>
        <taxon>Dikarya</taxon>
        <taxon>Ascomycota</taxon>
        <taxon>Pezizomycotina</taxon>
        <taxon>Eurotiomycetes</taxon>
        <taxon>Eurotiomycetidae</taxon>
        <taxon>Eurotiales</taxon>
        <taxon>Aspergillaceae</taxon>
        <taxon>Aspergillus</taxon>
        <taxon>Aspergillus subgen. Circumdati</taxon>
    </lineage>
</organism>
<dbReference type="InterPro" id="IPR003615">
    <property type="entry name" value="HNH_nuc"/>
</dbReference>
<keyword evidence="4" id="KW-1185">Reference proteome</keyword>
<evidence type="ECO:0000313" key="4">
    <source>
        <dbReference type="Proteomes" id="UP000326289"/>
    </source>
</evidence>
<dbReference type="Pfam" id="PF13391">
    <property type="entry name" value="HNH_2"/>
    <property type="match status" value="1"/>
</dbReference>